<comment type="similarity">
    <text evidence="2">Belongs to the SFR1/MEI5 family.</text>
</comment>
<dbReference type="InterPro" id="IPR018468">
    <property type="entry name" value="SFR1/Mei5"/>
</dbReference>
<feature type="compositionally biased region" description="Polar residues" evidence="11">
    <location>
        <begin position="37"/>
        <end position="49"/>
    </location>
</feature>
<proteinExistence type="inferred from homology"/>
<dbReference type="GO" id="GO:0032798">
    <property type="term" value="C:Swi5-Sfr1 complex"/>
    <property type="evidence" value="ECO:0007669"/>
    <property type="project" value="InterPro"/>
</dbReference>
<evidence type="ECO:0000256" key="3">
    <source>
        <dbReference type="ARBA" id="ARBA00014688"/>
    </source>
</evidence>
<evidence type="ECO:0000256" key="6">
    <source>
        <dbReference type="ARBA" id="ARBA00023054"/>
    </source>
</evidence>
<keyword evidence="7" id="KW-0804">Transcription</keyword>
<keyword evidence="4" id="KW-0227">DNA damage</keyword>
<comment type="subcellular location">
    <subcellularLocation>
        <location evidence="1">Nucleus</location>
    </subcellularLocation>
</comment>
<keyword evidence="6" id="KW-0175">Coiled coil</keyword>
<dbReference type="EMBL" id="BLXT01002056">
    <property type="protein sequence ID" value="GFN90698.1"/>
    <property type="molecule type" value="Genomic_DNA"/>
</dbReference>
<sequence>MNRNVTPLRASHSKVSSQMSSSLRERLKRCGRYHPCSPNSIPQASQNPSLADHDESGSPTREVNKVSSSFSHGARSNLAKGKVNLLMEKSVCESVEINAVSSDEQLSSQKREIVKICKENQHKITVSPAVHGSLVNNVANSYISPPIPEQKSCDCLDRDNVSHQRNSPSVNYEKQLKNDSVSSKSSLEHSDHWTKPPHGPSNNFTSRNSLSLQLQDMDSALEEKLELLRKLKMVKMYREKNNLTNLQQLIDRWRSVSQSALTDLLDLQPEPRPSMENLISHLQIDPNLVLYDEEEQDFK</sequence>
<keyword evidence="5" id="KW-0805">Transcription regulation</keyword>
<dbReference type="Gene3D" id="6.10.140.1020">
    <property type="match status" value="1"/>
</dbReference>
<dbReference type="Proteomes" id="UP000735302">
    <property type="component" value="Unassembled WGS sequence"/>
</dbReference>
<evidence type="ECO:0000256" key="7">
    <source>
        <dbReference type="ARBA" id="ARBA00023163"/>
    </source>
</evidence>
<evidence type="ECO:0000256" key="2">
    <source>
        <dbReference type="ARBA" id="ARBA00008729"/>
    </source>
</evidence>
<evidence type="ECO:0000256" key="4">
    <source>
        <dbReference type="ARBA" id="ARBA00022763"/>
    </source>
</evidence>
<reference evidence="12 13" key="1">
    <citation type="journal article" date="2021" name="Elife">
        <title>Chloroplast acquisition without the gene transfer in kleptoplastic sea slugs, Plakobranchus ocellatus.</title>
        <authorList>
            <person name="Maeda T."/>
            <person name="Takahashi S."/>
            <person name="Yoshida T."/>
            <person name="Shimamura S."/>
            <person name="Takaki Y."/>
            <person name="Nagai Y."/>
            <person name="Toyoda A."/>
            <person name="Suzuki Y."/>
            <person name="Arimoto A."/>
            <person name="Ishii H."/>
            <person name="Satoh N."/>
            <person name="Nishiyama T."/>
            <person name="Hasebe M."/>
            <person name="Maruyama T."/>
            <person name="Minagawa J."/>
            <person name="Obokata J."/>
            <person name="Shigenobu S."/>
        </authorList>
    </citation>
    <scope>NUCLEOTIDE SEQUENCE [LARGE SCALE GENOMIC DNA]</scope>
</reference>
<evidence type="ECO:0000256" key="1">
    <source>
        <dbReference type="ARBA" id="ARBA00004123"/>
    </source>
</evidence>
<gene>
    <name evidence="12" type="ORF">PoB_001720400</name>
</gene>
<keyword evidence="8" id="KW-0234">DNA repair</keyword>
<feature type="region of interest" description="Disordered" evidence="11">
    <location>
        <begin position="154"/>
        <end position="207"/>
    </location>
</feature>
<evidence type="ECO:0000256" key="9">
    <source>
        <dbReference type="ARBA" id="ARBA00023242"/>
    </source>
</evidence>
<feature type="compositionally biased region" description="Polar residues" evidence="11">
    <location>
        <begin position="163"/>
        <end position="185"/>
    </location>
</feature>
<dbReference type="GO" id="GO:0000724">
    <property type="term" value="P:double-strand break repair via homologous recombination"/>
    <property type="evidence" value="ECO:0007669"/>
    <property type="project" value="InterPro"/>
</dbReference>
<evidence type="ECO:0000256" key="10">
    <source>
        <dbReference type="ARBA" id="ARBA00033234"/>
    </source>
</evidence>
<comment type="caution">
    <text evidence="12">The sequence shown here is derived from an EMBL/GenBank/DDBJ whole genome shotgun (WGS) entry which is preliminary data.</text>
</comment>
<accession>A0AAV3Z9S2</accession>
<evidence type="ECO:0000256" key="11">
    <source>
        <dbReference type="SAM" id="MobiDB-lite"/>
    </source>
</evidence>
<feature type="region of interest" description="Disordered" evidence="11">
    <location>
        <begin position="1"/>
        <end position="72"/>
    </location>
</feature>
<evidence type="ECO:0000313" key="13">
    <source>
        <dbReference type="Proteomes" id="UP000735302"/>
    </source>
</evidence>
<name>A0AAV3Z9S2_9GAST</name>
<keyword evidence="13" id="KW-1185">Reference proteome</keyword>
<dbReference type="AlphaFoldDB" id="A0AAV3Z9S2"/>
<feature type="compositionally biased region" description="Low complexity" evidence="11">
    <location>
        <begin position="13"/>
        <end position="22"/>
    </location>
</feature>
<protein>
    <recommendedName>
        <fullName evidence="3">Swi5-dependent recombination DNA repair protein 1 homolog</fullName>
    </recommendedName>
    <alternativeName>
        <fullName evidence="10">Meiosis protein 5 homolog</fullName>
    </alternativeName>
</protein>
<evidence type="ECO:0000256" key="5">
    <source>
        <dbReference type="ARBA" id="ARBA00023015"/>
    </source>
</evidence>
<dbReference type="GO" id="GO:0003713">
    <property type="term" value="F:transcription coactivator activity"/>
    <property type="evidence" value="ECO:0007669"/>
    <property type="project" value="InterPro"/>
</dbReference>
<dbReference type="InterPro" id="IPR042429">
    <property type="entry name" value="SFR1"/>
</dbReference>
<dbReference type="Pfam" id="PF10376">
    <property type="entry name" value="Mei5"/>
    <property type="match status" value="1"/>
</dbReference>
<feature type="compositionally biased region" description="Polar residues" evidence="11">
    <location>
        <begin position="57"/>
        <end position="71"/>
    </location>
</feature>
<evidence type="ECO:0000313" key="12">
    <source>
        <dbReference type="EMBL" id="GFN90698.1"/>
    </source>
</evidence>
<organism evidence="12 13">
    <name type="scientific">Plakobranchus ocellatus</name>
    <dbReference type="NCBI Taxonomy" id="259542"/>
    <lineage>
        <taxon>Eukaryota</taxon>
        <taxon>Metazoa</taxon>
        <taxon>Spiralia</taxon>
        <taxon>Lophotrochozoa</taxon>
        <taxon>Mollusca</taxon>
        <taxon>Gastropoda</taxon>
        <taxon>Heterobranchia</taxon>
        <taxon>Euthyneura</taxon>
        <taxon>Panpulmonata</taxon>
        <taxon>Sacoglossa</taxon>
        <taxon>Placobranchoidea</taxon>
        <taxon>Plakobranchidae</taxon>
        <taxon>Plakobranchus</taxon>
    </lineage>
</organism>
<dbReference type="PANTHER" id="PTHR28643:SF1">
    <property type="entry name" value="SWI5-DEPENDENT RECOMBINATION DNA REPAIR PROTEIN 1 HOMOLOG"/>
    <property type="match status" value="1"/>
</dbReference>
<dbReference type="PANTHER" id="PTHR28643">
    <property type="entry name" value="SWI5-DEPENDENT RECOMBINATION DNA REPAIR PROTEIN 1 HOMOLOG"/>
    <property type="match status" value="1"/>
</dbReference>
<keyword evidence="9" id="KW-0539">Nucleus</keyword>
<evidence type="ECO:0000256" key="8">
    <source>
        <dbReference type="ARBA" id="ARBA00023204"/>
    </source>
</evidence>